<dbReference type="KEGG" id="amr:AM1_4247"/>
<dbReference type="STRING" id="329726.AM1_4247"/>
<dbReference type="GO" id="GO:0006203">
    <property type="term" value="P:dGTP catabolic process"/>
    <property type="evidence" value="ECO:0007669"/>
    <property type="project" value="TreeGrafter"/>
</dbReference>
<dbReference type="OrthoDB" id="9808939at2"/>
<dbReference type="NCBIfam" id="NF007113">
    <property type="entry name" value="PRK09562.1"/>
    <property type="match status" value="1"/>
</dbReference>
<sequence>MVSPHNCDAMPSPETPARLQIVTAASVLTEGVQLHVPILITQVESASMMRTLHAALQAAFPLDYPVSIVGELTAEEPQLSQTTLGKIGEKKGISYPANVYLPAQVSAVTIAVQQLVEVVAKLRSPDGGCPWDLEQTPQSLTPYIIEEAYETIDAIQSGSTEAIAEELGDLLLQVVLQAQIACEQDQFSLEEIAQGITKKLIRRHPHVFADVEANSIEEVRANWEEIKAAEKGESADQSQALSDKMQRYTRSLPPLMAGLKLSEKAAAAGLEWQDLNDVWTKFYEELAEFQESLLQSDTEHQLSELGDLFFTLVNVARWCQLDPTSALRSTNKKLIDRIANIESQTTKPLAEHSFEELEALWQAAKQQLDSTGAATEQDDTTALPEGLPTAFVAPETSEPATDPANPELSST</sequence>
<keyword evidence="4" id="KW-1185">Reference proteome</keyword>
<evidence type="ECO:0000313" key="4">
    <source>
        <dbReference type="Proteomes" id="UP000000268"/>
    </source>
</evidence>
<dbReference type="GO" id="GO:0046076">
    <property type="term" value="P:dTTP catabolic process"/>
    <property type="evidence" value="ECO:0007669"/>
    <property type="project" value="TreeGrafter"/>
</dbReference>
<organism evidence="3 4">
    <name type="scientific">Acaryochloris marina (strain MBIC 11017)</name>
    <dbReference type="NCBI Taxonomy" id="329726"/>
    <lineage>
        <taxon>Bacteria</taxon>
        <taxon>Bacillati</taxon>
        <taxon>Cyanobacteriota</taxon>
        <taxon>Cyanophyceae</taxon>
        <taxon>Acaryochloridales</taxon>
        <taxon>Acaryochloridaceae</taxon>
        <taxon>Acaryochloris</taxon>
    </lineage>
</organism>
<evidence type="ECO:0000313" key="3">
    <source>
        <dbReference type="EMBL" id="ABW29227.1"/>
    </source>
</evidence>
<dbReference type="eggNOG" id="COG3956">
    <property type="taxonomic scope" value="Bacteria"/>
</dbReference>
<gene>
    <name evidence="3" type="ordered locus">AM1_4247</name>
</gene>
<evidence type="ECO:0000259" key="2">
    <source>
        <dbReference type="Pfam" id="PF03819"/>
    </source>
</evidence>
<dbReference type="InterPro" id="IPR011551">
    <property type="entry name" value="NTP_PyrPHydrolase_MazG"/>
</dbReference>
<dbReference type="CDD" id="cd11529">
    <property type="entry name" value="NTP-PPase_MazG_Cterm"/>
    <property type="match status" value="1"/>
</dbReference>
<dbReference type="PANTHER" id="PTHR30522">
    <property type="entry name" value="NUCLEOSIDE TRIPHOSPHATE PYROPHOSPHOHYDROLASE"/>
    <property type="match status" value="1"/>
</dbReference>
<feature type="domain" description="NTP pyrophosphohydrolase MazG-like" evidence="2">
    <location>
        <begin position="135"/>
        <end position="208"/>
    </location>
</feature>
<feature type="region of interest" description="Disordered" evidence="1">
    <location>
        <begin position="367"/>
        <end position="411"/>
    </location>
</feature>
<dbReference type="InterPro" id="IPR048011">
    <property type="entry name" value="NTP-PPase_MazG-like_C"/>
</dbReference>
<dbReference type="SUPFAM" id="SSF101386">
    <property type="entry name" value="all-alpha NTP pyrophosphatases"/>
    <property type="match status" value="2"/>
</dbReference>
<dbReference type="HOGENOM" id="CLU_038356_2_0_3"/>
<accession>B0CCR5</accession>
<reference evidence="3 4" key="1">
    <citation type="journal article" date="2008" name="Proc. Natl. Acad. Sci. U.S.A.">
        <title>Niche adaptation and genome expansion in the chlorophyll d-producing cyanobacterium Acaryochloris marina.</title>
        <authorList>
            <person name="Swingley W.D."/>
            <person name="Chen M."/>
            <person name="Cheung P.C."/>
            <person name="Conrad A.L."/>
            <person name="Dejesa L.C."/>
            <person name="Hao J."/>
            <person name="Honchak B.M."/>
            <person name="Karbach L.E."/>
            <person name="Kurdoglu A."/>
            <person name="Lahiri S."/>
            <person name="Mastrian S.D."/>
            <person name="Miyashita H."/>
            <person name="Page L."/>
            <person name="Ramakrishna P."/>
            <person name="Satoh S."/>
            <person name="Sattley W.M."/>
            <person name="Shimada Y."/>
            <person name="Taylor H.L."/>
            <person name="Tomo T."/>
            <person name="Tsuchiya T."/>
            <person name="Wang Z.T."/>
            <person name="Raymond J."/>
            <person name="Mimuro M."/>
            <person name="Blankenship R.E."/>
            <person name="Touchman J.W."/>
        </authorList>
    </citation>
    <scope>NUCLEOTIDE SEQUENCE [LARGE SCALE GENOMIC DNA]</scope>
    <source>
        <strain evidence="4">MBIC 11017</strain>
    </source>
</reference>
<protein>
    <submittedName>
        <fullName evidence="3">MazG family protein</fullName>
    </submittedName>
</protein>
<dbReference type="EMBL" id="CP000828">
    <property type="protein sequence ID" value="ABW29227.1"/>
    <property type="molecule type" value="Genomic_DNA"/>
</dbReference>
<dbReference type="GO" id="GO:0046052">
    <property type="term" value="P:UTP catabolic process"/>
    <property type="evidence" value="ECO:0007669"/>
    <property type="project" value="TreeGrafter"/>
</dbReference>
<dbReference type="GO" id="GO:0046047">
    <property type="term" value="P:TTP catabolic process"/>
    <property type="evidence" value="ECO:0007669"/>
    <property type="project" value="TreeGrafter"/>
</dbReference>
<dbReference type="InterPro" id="IPR048015">
    <property type="entry name" value="NTP-PPase_MazG-like_N"/>
</dbReference>
<dbReference type="InterPro" id="IPR004518">
    <property type="entry name" value="MazG-like_dom"/>
</dbReference>
<dbReference type="AlphaFoldDB" id="B0CCR5"/>
<dbReference type="GO" id="GO:0046061">
    <property type="term" value="P:dATP catabolic process"/>
    <property type="evidence" value="ECO:0007669"/>
    <property type="project" value="TreeGrafter"/>
</dbReference>
<dbReference type="PANTHER" id="PTHR30522:SF0">
    <property type="entry name" value="NUCLEOSIDE TRIPHOSPHATE PYROPHOSPHOHYDROLASE"/>
    <property type="match status" value="1"/>
</dbReference>
<evidence type="ECO:0000256" key="1">
    <source>
        <dbReference type="SAM" id="MobiDB-lite"/>
    </source>
</evidence>
<dbReference type="GO" id="GO:0047429">
    <property type="term" value="F:nucleoside triphosphate diphosphatase activity"/>
    <property type="evidence" value="ECO:0007669"/>
    <property type="project" value="InterPro"/>
</dbReference>
<dbReference type="Pfam" id="PF03819">
    <property type="entry name" value="MazG"/>
    <property type="match status" value="1"/>
</dbReference>
<name>B0CCR5_ACAM1</name>
<dbReference type="GO" id="GO:0046081">
    <property type="term" value="P:dUTP catabolic process"/>
    <property type="evidence" value="ECO:0007669"/>
    <property type="project" value="TreeGrafter"/>
</dbReference>
<dbReference type="GO" id="GO:0006950">
    <property type="term" value="P:response to stress"/>
    <property type="evidence" value="ECO:0007669"/>
    <property type="project" value="UniProtKB-ARBA"/>
</dbReference>
<dbReference type="NCBIfam" id="TIGR00444">
    <property type="entry name" value="mazG"/>
    <property type="match status" value="1"/>
</dbReference>
<dbReference type="CDD" id="cd11528">
    <property type="entry name" value="NTP-PPase_MazG_Nterm"/>
    <property type="match status" value="1"/>
</dbReference>
<dbReference type="FunFam" id="1.10.287.1080:FF:000001">
    <property type="entry name" value="Nucleoside triphosphate pyrophosphohydrolase"/>
    <property type="match status" value="1"/>
</dbReference>
<proteinExistence type="predicted"/>
<dbReference type="Proteomes" id="UP000000268">
    <property type="component" value="Chromosome"/>
</dbReference>
<dbReference type="Gene3D" id="1.10.287.1080">
    <property type="entry name" value="MazG-like"/>
    <property type="match status" value="2"/>
</dbReference>